<dbReference type="eggNOG" id="COG4291">
    <property type="taxonomic scope" value="Bacteria"/>
</dbReference>
<name>A0A0A1DQX6_NOCSI</name>
<dbReference type="STRING" id="2045.KR76_07205"/>
<keyword evidence="2" id="KW-1185">Reference proteome</keyword>
<dbReference type="KEGG" id="psim:KR76_07205"/>
<dbReference type="OrthoDB" id="64737at2"/>
<accession>A0A0A1DQX6</accession>
<gene>
    <name evidence="1" type="ORF">KR76_07205</name>
</gene>
<sequence length="219" mass="22600">MAASPVPARRPRLVATALPRLLSALVAGVAVAVVGGLLAAAEIGVLTGVATAGAVYVVLGWVVLWPMDAAATRANATHEDLRPAADEVVVACAAVGGLVGVVMLLVAGHSDTKDAAAALALAAVAMAWASVHFMYATRYAHLYYSDTPGGIDFNTTEPPAFRDFLYFSYNLGMTYQVSDTAVQSSAIRAVVLRHCLISYVFGAAIIATTINLVVGIVQA</sequence>
<dbReference type="HOGENOM" id="CLU_098677_0_0_11"/>
<dbReference type="EMBL" id="CP009896">
    <property type="protein sequence ID" value="AIY19774.2"/>
    <property type="molecule type" value="Genomic_DNA"/>
</dbReference>
<dbReference type="GeneID" id="96608720"/>
<protein>
    <submittedName>
        <fullName evidence="1">Uncharacterized protein</fullName>
    </submittedName>
</protein>
<dbReference type="Proteomes" id="UP000030300">
    <property type="component" value="Chromosome"/>
</dbReference>
<dbReference type="RefSeq" id="WP_052138331.1">
    <property type="nucleotide sequence ID" value="NZ_BJMC01000017.1"/>
</dbReference>
<dbReference type="AlphaFoldDB" id="A0A0A1DQX6"/>
<dbReference type="Pfam" id="PF07077">
    <property type="entry name" value="DUF1345"/>
    <property type="match status" value="1"/>
</dbReference>
<evidence type="ECO:0000313" key="2">
    <source>
        <dbReference type="Proteomes" id="UP000030300"/>
    </source>
</evidence>
<dbReference type="InterPro" id="IPR009781">
    <property type="entry name" value="DUF1345"/>
</dbReference>
<proteinExistence type="predicted"/>
<evidence type="ECO:0000313" key="1">
    <source>
        <dbReference type="EMBL" id="AIY19774.2"/>
    </source>
</evidence>
<organism evidence="1 2">
    <name type="scientific">Nocardioides simplex</name>
    <name type="common">Arthrobacter simplex</name>
    <dbReference type="NCBI Taxonomy" id="2045"/>
    <lineage>
        <taxon>Bacteria</taxon>
        <taxon>Bacillati</taxon>
        <taxon>Actinomycetota</taxon>
        <taxon>Actinomycetes</taxon>
        <taxon>Propionibacteriales</taxon>
        <taxon>Nocardioidaceae</taxon>
        <taxon>Pimelobacter</taxon>
    </lineage>
</organism>
<reference evidence="1 2" key="1">
    <citation type="journal article" date="2015" name="Genome Announc.">
        <title>Complete Genome Sequence of Steroid-Transforming Nocardioides simplex VKM Ac-2033D.</title>
        <authorList>
            <person name="Shtratnikova V.Y."/>
            <person name="Schelkunov M.I."/>
            <person name="Pekov Y.A."/>
            <person name="Fokina V.V."/>
            <person name="Logacheva M.D."/>
            <person name="Sokolov S.L."/>
            <person name="Bragin E.Y."/>
            <person name="Ashapkin V.V."/>
            <person name="Donova M.V."/>
        </authorList>
    </citation>
    <scope>NUCLEOTIDE SEQUENCE [LARGE SCALE GENOMIC DNA]</scope>
    <source>
        <strain evidence="1 2">VKM Ac-2033D</strain>
    </source>
</reference>